<dbReference type="EMBL" id="LR134313">
    <property type="protein sequence ID" value="VEF01327.1"/>
    <property type="molecule type" value="Genomic_DNA"/>
</dbReference>
<protein>
    <submittedName>
        <fullName evidence="3">Anti-RNA polymerase sigma factor SigE</fullName>
    </submittedName>
</protein>
<dbReference type="PANTHER" id="PTHR38104:SF1">
    <property type="entry name" value="ANTI-SIGMA-E FACTOR RSEA"/>
    <property type="match status" value="1"/>
</dbReference>
<dbReference type="SUPFAM" id="SSF89069">
    <property type="entry name" value="N-terminal, cytoplasmic domain of anti-sigmaE factor RseA"/>
    <property type="match status" value="1"/>
</dbReference>
<dbReference type="InterPro" id="IPR005572">
    <property type="entry name" value="Anti-sigma_E_RseA_N"/>
</dbReference>
<dbReference type="CDD" id="cd16328">
    <property type="entry name" value="RseA_N"/>
    <property type="match status" value="1"/>
</dbReference>
<dbReference type="GO" id="GO:0016989">
    <property type="term" value="F:sigma factor antagonist activity"/>
    <property type="evidence" value="ECO:0007669"/>
    <property type="project" value="InterPro"/>
</dbReference>
<dbReference type="Gene3D" id="1.10.10.880">
    <property type="entry name" value="Anti sigma-E protein RseA, N-terminal domain"/>
    <property type="match status" value="1"/>
</dbReference>
<feature type="domain" description="Anti sigma-E protein RseA N-terminal" evidence="2">
    <location>
        <begin position="8"/>
        <end position="61"/>
    </location>
</feature>
<dbReference type="STRING" id="493.BWD07_07010"/>
<dbReference type="OrthoDB" id="8606663at2"/>
<dbReference type="KEGG" id="nci:NCTC10296_01273"/>
<dbReference type="InterPro" id="IPR036147">
    <property type="entry name" value="Anti-sigma_E_RseA_N_sf"/>
</dbReference>
<evidence type="ECO:0000259" key="2">
    <source>
        <dbReference type="Pfam" id="PF03872"/>
    </source>
</evidence>
<organism evidence="3 4">
    <name type="scientific">Neisseria canis</name>
    <dbReference type="NCBI Taxonomy" id="493"/>
    <lineage>
        <taxon>Bacteria</taxon>
        <taxon>Pseudomonadati</taxon>
        <taxon>Pseudomonadota</taxon>
        <taxon>Betaproteobacteria</taxon>
        <taxon>Neisseriales</taxon>
        <taxon>Neisseriaceae</taxon>
        <taxon>Neisseria</taxon>
    </lineage>
</organism>
<feature type="region of interest" description="Disordered" evidence="1">
    <location>
        <begin position="184"/>
        <end position="206"/>
    </location>
</feature>
<sequence length="206" mass="22573">MAQEKKFELVSAAMDGELSDEELDRLLQDGGVREKWYQYHLIRDCMQYSQQVVGKDIEFTSQESFLAKLNAITEERKAALASEKNTHSEQPVVREASNHSFRWFSIAASVLAVAVITWQMLPANNESSAGVVATTQSVEKVQPADVAVVPVANKPSTVSGNKTDDVVVPQAALENQNGAEIKSAVQTEKQEAAQKSQSVEVKPIVQ</sequence>
<evidence type="ECO:0000313" key="3">
    <source>
        <dbReference type="EMBL" id="VEF01327.1"/>
    </source>
</evidence>
<dbReference type="Pfam" id="PF03872">
    <property type="entry name" value="RseA_N"/>
    <property type="match status" value="1"/>
</dbReference>
<evidence type="ECO:0000256" key="1">
    <source>
        <dbReference type="SAM" id="MobiDB-lite"/>
    </source>
</evidence>
<keyword evidence="4" id="KW-1185">Reference proteome</keyword>
<dbReference type="PANTHER" id="PTHR38104">
    <property type="match status" value="1"/>
</dbReference>
<dbReference type="InterPro" id="IPR052383">
    <property type="entry name" value="Anti-sigma-E_RseA-like"/>
</dbReference>
<dbReference type="Proteomes" id="UP000279284">
    <property type="component" value="Chromosome"/>
</dbReference>
<proteinExistence type="predicted"/>
<evidence type="ECO:0000313" key="4">
    <source>
        <dbReference type="Proteomes" id="UP000279284"/>
    </source>
</evidence>
<accession>A0A1X3CXA3</accession>
<reference evidence="3 4" key="1">
    <citation type="submission" date="2018-12" db="EMBL/GenBank/DDBJ databases">
        <authorList>
            <consortium name="Pathogen Informatics"/>
        </authorList>
    </citation>
    <scope>NUCLEOTIDE SEQUENCE [LARGE SCALE GENOMIC DNA]</scope>
    <source>
        <strain evidence="3 4">NCTC10296</strain>
    </source>
</reference>
<name>A0A1X3CXA3_9NEIS</name>
<gene>
    <name evidence="3" type="ORF">NCTC10296_01273</name>
</gene>
<dbReference type="RefSeq" id="WP_085416648.1">
    <property type="nucleotide sequence ID" value="NZ_CAUJPY010000005.1"/>
</dbReference>
<dbReference type="AlphaFoldDB" id="A0A1X3CXA3"/>